<dbReference type="Pfam" id="PF03372">
    <property type="entry name" value="Exo_endo_phos"/>
    <property type="match status" value="1"/>
</dbReference>
<feature type="domain" description="Endonuclease/exonuclease/phosphatase" evidence="1">
    <location>
        <begin position="102"/>
        <end position="341"/>
    </location>
</feature>
<dbReference type="InterPro" id="IPR005135">
    <property type="entry name" value="Endo/exonuclease/phosphatase"/>
</dbReference>
<evidence type="ECO:0000313" key="3">
    <source>
        <dbReference type="Proteomes" id="UP000749559"/>
    </source>
</evidence>
<reference evidence="2" key="1">
    <citation type="submission" date="2022-03" db="EMBL/GenBank/DDBJ databases">
        <authorList>
            <person name="Martin C."/>
        </authorList>
    </citation>
    <scope>NUCLEOTIDE SEQUENCE</scope>
</reference>
<name>A0A8S4PLY5_OWEFU</name>
<feature type="non-terminal residue" evidence="2">
    <location>
        <position position="1"/>
    </location>
</feature>
<evidence type="ECO:0000259" key="1">
    <source>
        <dbReference type="Pfam" id="PF03372"/>
    </source>
</evidence>
<evidence type="ECO:0000313" key="2">
    <source>
        <dbReference type="EMBL" id="CAH1795212.1"/>
    </source>
</evidence>
<feature type="non-terminal residue" evidence="2">
    <location>
        <position position="525"/>
    </location>
</feature>
<dbReference type="OrthoDB" id="7476844at2759"/>
<organism evidence="2 3">
    <name type="scientific">Owenia fusiformis</name>
    <name type="common">Polychaete worm</name>
    <dbReference type="NCBI Taxonomy" id="6347"/>
    <lineage>
        <taxon>Eukaryota</taxon>
        <taxon>Metazoa</taxon>
        <taxon>Spiralia</taxon>
        <taxon>Lophotrochozoa</taxon>
        <taxon>Annelida</taxon>
        <taxon>Polychaeta</taxon>
        <taxon>Sedentaria</taxon>
        <taxon>Canalipalpata</taxon>
        <taxon>Sabellida</taxon>
        <taxon>Oweniida</taxon>
        <taxon>Oweniidae</taxon>
        <taxon>Owenia</taxon>
    </lineage>
</organism>
<dbReference type="InterPro" id="IPR036691">
    <property type="entry name" value="Endo/exonu/phosph_ase_sf"/>
</dbReference>
<comment type="caution">
    <text evidence="2">The sequence shown here is derived from an EMBL/GenBank/DDBJ whole genome shotgun (WGS) entry which is preliminary data.</text>
</comment>
<sequence length="525" mass="60567">EDGKNEQDIIIKILLTNVLMQFLSSQGTPILMRVAIMHNMIHTKLMMTMHQTASRLTKLIDNRLFNMCENLKLLLFLILFSALFNKQTIAFNNQGNSELRLAQWNCRGFNVSTLYIKHLLSHCDILALSEHKLYPCNRFKLDSVHSDFRCYSTSSKNLNDFNCGKIWGNGGVAIFWRDSLSNYVIPVKDMSTDRIVCLKVSIVQTAPIYIFSVYLPQQNCEIDMYDDVLFSLEHFVQKASMDGSVIILGDVNSNLGTLTGCRGHGNPSSNGIKLYDFMQRNLLTAIDMTDLACGLRHTFEMTRNNALHVSYIDHVILSYTLRECVLSCTVLEDEPDNTSDHLPIQTILNLNAQIERCPDIEAPKGFAWNKLNCNEIKDSYTNSVTLKCNDILLELRSILSSRTLNAAEIDHFINRIVESLILSSNAHIPKRKFLKYVKPFWNSTLTSLAKDKKAKWHKWVSQGRSRDPSNDVRKQYKESKKMFSKTYQAAQLEYEREELEKLYTSEQSDQRFYWYLVNKHRRSSK</sequence>
<dbReference type="GO" id="GO:0003824">
    <property type="term" value="F:catalytic activity"/>
    <property type="evidence" value="ECO:0007669"/>
    <property type="project" value="InterPro"/>
</dbReference>
<keyword evidence="3" id="KW-1185">Reference proteome</keyword>
<protein>
    <recommendedName>
        <fullName evidence="1">Endonuclease/exonuclease/phosphatase domain-containing protein</fullName>
    </recommendedName>
</protein>
<dbReference type="EMBL" id="CAIIXF020000009">
    <property type="protein sequence ID" value="CAH1795212.1"/>
    <property type="molecule type" value="Genomic_DNA"/>
</dbReference>
<accession>A0A8S4PLY5</accession>
<gene>
    <name evidence="2" type="ORF">OFUS_LOCUS19785</name>
</gene>
<dbReference type="Proteomes" id="UP000749559">
    <property type="component" value="Unassembled WGS sequence"/>
</dbReference>
<dbReference type="Gene3D" id="3.60.10.10">
    <property type="entry name" value="Endonuclease/exonuclease/phosphatase"/>
    <property type="match status" value="1"/>
</dbReference>
<proteinExistence type="predicted"/>
<dbReference type="SUPFAM" id="SSF56219">
    <property type="entry name" value="DNase I-like"/>
    <property type="match status" value="1"/>
</dbReference>
<dbReference type="AlphaFoldDB" id="A0A8S4PLY5"/>